<keyword evidence="6" id="KW-0808">Transferase</keyword>
<dbReference type="Proteomes" id="UP000284178">
    <property type="component" value="Unassembled WGS sequence"/>
</dbReference>
<evidence type="ECO:0000313" key="7">
    <source>
        <dbReference type="Proteomes" id="UP000284178"/>
    </source>
</evidence>
<keyword evidence="3 5" id="KW-1133">Transmembrane helix</keyword>
<name>A0A412FZE1_9FIRM</name>
<dbReference type="GeneID" id="83015737"/>
<reference evidence="6 7" key="1">
    <citation type="submission" date="2018-08" db="EMBL/GenBank/DDBJ databases">
        <title>A genome reference for cultivated species of the human gut microbiota.</title>
        <authorList>
            <person name="Zou Y."/>
            <person name="Xue W."/>
            <person name="Luo G."/>
        </authorList>
    </citation>
    <scope>NUCLEOTIDE SEQUENCE [LARGE SCALE GENOMIC DNA]</scope>
    <source>
        <strain evidence="6 7">AF24-29</strain>
    </source>
</reference>
<evidence type="ECO:0000256" key="5">
    <source>
        <dbReference type="SAM" id="Phobius"/>
    </source>
</evidence>
<dbReference type="GO" id="GO:0032259">
    <property type="term" value="P:methylation"/>
    <property type="evidence" value="ECO:0007669"/>
    <property type="project" value="UniProtKB-KW"/>
</dbReference>
<feature type="transmembrane region" description="Helical" evidence="5">
    <location>
        <begin position="20"/>
        <end position="53"/>
    </location>
</feature>
<dbReference type="RefSeq" id="WP_117895120.1">
    <property type="nucleotide sequence ID" value="NZ_CABJCV010000011.1"/>
</dbReference>
<evidence type="ECO:0000256" key="2">
    <source>
        <dbReference type="ARBA" id="ARBA00022692"/>
    </source>
</evidence>
<sequence length="223" mass="25342">MNQLALLYLIRVEIQKVIGFLLYVLGTGFSITCTGALYFAYLFIATLVIGWILFKANAETLAERGKTNTNSPLWDKILLFIFWLLNYFVVYLFAGIAEQAEHFNIGFAFGILFTLFAAWLSTKATLENTFLESTARIQGDRNQTVCTTGPYRIVRHPAYSALIINCFGVSLIFPYVSVGICMAVTVIIVIIRTLFEDKMLKEGLNGYLDYTKETQYRLVPFVW</sequence>
<keyword evidence="4 5" id="KW-0472">Membrane</keyword>
<dbReference type="InterPro" id="IPR052527">
    <property type="entry name" value="Metal_cation-efflux_comp"/>
</dbReference>
<feature type="transmembrane region" description="Helical" evidence="5">
    <location>
        <begin position="103"/>
        <end position="121"/>
    </location>
</feature>
<dbReference type="PANTHER" id="PTHR43847:SF1">
    <property type="entry name" value="BLL3993 PROTEIN"/>
    <property type="match status" value="1"/>
</dbReference>
<keyword evidence="2 5" id="KW-0812">Transmembrane</keyword>
<feature type="transmembrane region" description="Helical" evidence="5">
    <location>
        <begin position="73"/>
        <end position="96"/>
    </location>
</feature>
<dbReference type="EMBL" id="QRUP01000011">
    <property type="protein sequence ID" value="RGR73555.1"/>
    <property type="molecule type" value="Genomic_DNA"/>
</dbReference>
<dbReference type="Gene3D" id="1.20.120.1630">
    <property type="match status" value="1"/>
</dbReference>
<accession>A0A412FZE1</accession>
<keyword evidence="7" id="KW-1185">Reference proteome</keyword>
<gene>
    <name evidence="6" type="ORF">DWY25_10025</name>
</gene>
<proteinExistence type="predicted"/>
<dbReference type="GO" id="GO:0008168">
    <property type="term" value="F:methyltransferase activity"/>
    <property type="evidence" value="ECO:0007669"/>
    <property type="project" value="UniProtKB-KW"/>
</dbReference>
<dbReference type="Pfam" id="PF04191">
    <property type="entry name" value="PEMT"/>
    <property type="match status" value="1"/>
</dbReference>
<dbReference type="InterPro" id="IPR007318">
    <property type="entry name" value="Phopholipid_MeTrfase"/>
</dbReference>
<dbReference type="AlphaFoldDB" id="A0A412FZE1"/>
<dbReference type="GO" id="GO:0012505">
    <property type="term" value="C:endomembrane system"/>
    <property type="evidence" value="ECO:0007669"/>
    <property type="project" value="UniProtKB-SubCell"/>
</dbReference>
<protein>
    <submittedName>
        <fullName evidence="6">Isoprenylcysteine carboxylmethyltransferase family protein</fullName>
    </submittedName>
</protein>
<organism evidence="6 7">
    <name type="scientific">Holdemania filiformis</name>
    <dbReference type="NCBI Taxonomy" id="61171"/>
    <lineage>
        <taxon>Bacteria</taxon>
        <taxon>Bacillati</taxon>
        <taxon>Bacillota</taxon>
        <taxon>Erysipelotrichia</taxon>
        <taxon>Erysipelotrichales</taxon>
        <taxon>Erysipelotrichaceae</taxon>
        <taxon>Holdemania</taxon>
    </lineage>
</organism>
<evidence type="ECO:0000313" key="6">
    <source>
        <dbReference type="EMBL" id="RGR73555.1"/>
    </source>
</evidence>
<evidence type="ECO:0000256" key="1">
    <source>
        <dbReference type="ARBA" id="ARBA00004127"/>
    </source>
</evidence>
<comment type="caution">
    <text evidence="6">The sequence shown here is derived from an EMBL/GenBank/DDBJ whole genome shotgun (WGS) entry which is preliminary data.</text>
</comment>
<dbReference type="PANTHER" id="PTHR43847">
    <property type="entry name" value="BLL3993 PROTEIN"/>
    <property type="match status" value="1"/>
</dbReference>
<evidence type="ECO:0000256" key="4">
    <source>
        <dbReference type="ARBA" id="ARBA00023136"/>
    </source>
</evidence>
<keyword evidence="6" id="KW-0489">Methyltransferase</keyword>
<feature type="transmembrane region" description="Helical" evidence="5">
    <location>
        <begin position="158"/>
        <end position="191"/>
    </location>
</feature>
<evidence type="ECO:0000256" key="3">
    <source>
        <dbReference type="ARBA" id="ARBA00022989"/>
    </source>
</evidence>
<comment type="subcellular location">
    <subcellularLocation>
        <location evidence="1">Endomembrane system</location>
        <topology evidence="1">Multi-pass membrane protein</topology>
    </subcellularLocation>
</comment>